<organism evidence="1 2">
    <name type="scientific">Microvirga makkahensis</name>
    <dbReference type="NCBI Taxonomy" id="1128670"/>
    <lineage>
        <taxon>Bacteria</taxon>
        <taxon>Pseudomonadati</taxon>
        <taxon>Pseudomonadota</taxon>
        <taxon>Alphaproteobacteria</taxon>
        <taxon>Hyphomicrobiales</taxon>
        <taxon>Methylobacteriaceae</taxon>
        <taxon>Microvirga</taxon>
    </lineage>
</organism>
<comment type="caution">
    <text evidence="1">The sequence shown here is derived from an EMBL/GenBank/DDBJ whole genome shotgun (WGS) entry which is preliminary data.</text>
</comment>
<evidence type="ECO:0000313" key="1">
    <source>
        <dbReference type="EMBL" id="MXQ13919.1"/>
    </source>
</evidence>
<name>A0A7X3MVD9_9HYPH</name>
<accession>A0A7X3MVD9</accession>
<evidence type="ECO:0000313" key="2">
    <source>
        <dbReference type="Proteomes" id="UP000436483"/>
    </source>
</evidence>
<dbReference type="EMBL" id="WURB01000023">
    <property type="protein sequence ID" value="MXQ13919.1"/>
    <property type="molecule type" value="Genomic_DNA"/>
</dbReference>
<gene>
    <name evidence="1" type="ORF">GR328_21140</name>
</gene>
<reference evidence="1 2" key="2">
    <citation type="submission" date="2020-01" db="EMBL/GenBank/DDBJ databases">
        <title>Microvirga sp. nov., an arsenate reduction bacterium isolated from Tibet hotspring sediments.</title>
        <authorList>
            <person name="Xian W.-D."/>
            <person name="Li W.-J."/>
        </authorList>
    </citation>
    <scope>NUCLEOTIDE SEQUENCE [LARGE SCALE GENOMIC DNA]</scope>
    <source>
        <strain evidence="1 2">KCTC 23863</strain>
    </source>
</reference>
<reference evidence="1 2" key="1">
    <citation type="submission" date="2019-12" db="EMBL/GenBank/DDBJ databases">
        <authorList>
            <person name="Yuan C.-G."/>
        </authorList>
    </citation>
    <scope>NUCLEOTIDE SEQUENCE [LARGE SCALE GENOMIC DNA]</scope>
    <source>
        <strain evidence="1 2">KCTC 23863</strain>
    </source>
</reference>
<dbReference type="Proteomes" id="UP000436483">
    <property type="component" value="Unassembled WGS sequence"/>
</dbReference>
<dbReference type="OrthoDB" id="9771580at2"/>
<sequence>MREDFGSFTHKTFATIRPGDPFKPNWLVEAITWDLQQVAEGRIRRLIITVTPRHLISICASHAQDLSVELHNLCRSFMQSSWYLELWPRTRFSPAKNTESELKITQGARSLRAVDGSPPRSTAF</sequence>
<dbReference type="AlphaFoldDB" id="A0A7X3MVD9"/>
<proteinExistence type="predicted"/>
<dbReference type="RefSeq" id="WP_160887361.1">
    <property type="nucleotide sequence ID" value="NZ_WURB01000023.1"/>
</dbReference>
<keyword evidence="2" id="KW-1185">Reference proteome</keyword>
<protein>
    <submittedName>
        <fullName evidence="1">Uncharacterized protein</fullName>
    </submittedName>
</protein>